<protein>
    <submittedName>
        <fullName evidence="2">Transporter</fullName>
    </submittedName>
</protein>
<gene>
    <name evidence="2" type="ORF">GJ654_15905</name>
</gene>
<keyword evidence="1" id="KW-0812">Transmembrane</keyword>
<dbReference type="AlphaFoldDB" id="A0A6N8DPI1"/>
<accession>A0A6N8DPI1</accession>
<evidence type="ECO:0000256" key="1">
    <source>
        <dbReference type="SAM" id="Phobius"/>
    </source>
</evidence>
<sequence>MRPRRLLRAGPLDYCEVLGSSRSRHMANPRCDRVKKFKSVTEALGRGIQMKLTAKFAGALLGAMTFSGAALASIAGPTNPTGERAGLDLASPLPEGVYFLDFASVGSWRSLKGDNGFDYNVPLIAWSTPWTVAGGRIQLIAAAPMISASNNVPTAHIRGMYNPFVAGQIAWNIGNGFSVSYLAGAYIGISGTNLFVNGALAAQNPINQTTFHQQLALAWHGDGWNATANLIYNLIGDTNSVNPLAPVPVRNASFFSYDLGLTKTLGKWEVGMVAYGTVAQTGTYNDANLGPNTFLACSGCSQFALGGLIGYNFGPVITQATIATDLYVHSDGNYWQQKETRGLLRTIIPLWNPEAPKAVVAKY</sequence>
<comment type="caution">
    <text evidence="2">The sequence shown here is derived from an EMBL/GenBank/DDBJ whole genome shotgun (WGS) entry which is preliminary data.</text>
</comment>
<name>A0A6N8DPI1_RHOAC</name>
<reference evidence="2 3" key="1">
    <citation type="submission" date="2019-11" db="EMBL/GenBank/DDBJ databases">
        <title>Whole-genome sequence of a Rhodoblastus acidophilus DSM 142.</title>
        <authorList>
            <person name="Kyndt J.A."/>
            <person name="Meyer T.E."/>
        </authorList>
    </citation>
    <scope>NUCLEOTIDE SEQUENCE [LARGE SCALE GENOMIC DNA]</scope>
    <source>
        <strain evidence="2 3">DSM 142</strain>
    </source>
</reference>
<keyword evidence="1" id="KW-1133">Transmembrane helix</keyword>
<organism evidence="2 3">
    <name type="scientific">Rhodoblastus acidophilus</name>
    <name type="common">Rhodopseudomonas acidophila</name>
    <dbReference type="NCBI Taxonomy" id="1074"/>
    <lineage>
        <taxon>Bacteria</taxon>
        <taxon>Pseudomonadati</taxon>
        <taxon>Pseudomonadota</taxon>
        <taxon>Alphaproteobacteria</taxon>
        <taxon>Hyphomicrobiales</taxon>
        <taxon>Rhodoblastaceae</taxon>
        <taxon>Rhodoblastus</taxon>
    </lineage>
</organism>
<dbReference type="Proteomes" id="UP000439113">
    <property type="component" value="Unassembled WGS sequence"/>
</dbReference>
<evidence type="ECO:0000313" key="2">
    <source>
        <dbReference type="EMBL" id="MTV32470.1"/>
    </source>
</evidence>
<evidence type="ECO:0000313" key="3">
    <source>
        <dbReference type="Proteomes" id="UP000439113"/>
    </source>
</evidence>
<dbReference type="EMBL" id="WNKS01000017">
    <property type="protein sequence ID" value="MTV32470.1"/>
    <property type="molecule type" value="Genomic_DNA"/>
</dbReference>
<keyword evidence="1" id="KW-0472">Membrane</keyword>
<proteinExistence type="predicted"/>
<dbReference type="OrthoDB" id="7343674at2"/>
<feature type="transmembrane region" description="Helical" evidence="1">
    <location>
        <begin position="56"/>
        <end position="75"/>
    </location>
</feature>